<comment type="caution">
    <text evidence="3">The sequence shown here is derived from an EMBL/GenBank/DDBJ whole genome shotgun (WGS) entry which is preliminary data.</text>
</comment>
<dbReference type="PANTHER" id="PTHR45648:SF85">
    <property type="entry name" value="A, PUTATIVE (AFU_ORTHOLOGUE AFUA_2G10760)-RELATED"/>
    <property type="match status" value="1"/>
</dbReference>
<dbReference type="CDD" id="cd01846">
    <property type="entry name" value="fatty_acyltransferase_like"/>
    <property type="match status" value="1"/>
</dbReference>
<dbReference type="InterPro" id="IPR001087">
    <property type="entry name" value="GDSL"/>
</dbReference>
<sequence>MTRVSAFLAAALSASGAQAFPAPRQANTAWPGFAGLQYWFSFGDSYTQTGFDVNGTQPSADNPFGNPTYPGWTSSNGPNWVGYLTYKYNASLLQTYNLAYGGATVDTALVQPYAPTVLSLKQQIEDEYLPKYGAAGASKVWASDNTLFSVWIGINDVGGSYWTQNTTLVDAIFAEYSELVEKLYTSGARNFLFLNVPSVERSPLAVAQGTDSVNLERIGIADFNKRISNLATSLGEKHTDTSIFTFDTYSLFNQILDDPTSHSQTAGLKNTTGYCTDYENGTPEQNTTSAACGIPVNEYFWLNNLHPTFPVHDAVAAELSKQLSSCANCTSAIRKGWQLTH</sequence>
<keyword evidence="4" id="KW-1185">Reference proteome</keyword>
<evidence type="ECO:0000256" key="2">
    <source>
        <dbReference type="SAM" id="SignalP"/>
    </source>
</evidence>
<dbReference type="PANTHER" id="PTHR45648">
    <property type="entry name" value="GDSL LIPASE/ACYLHYDROLASE FAMILY PROTEIN (AFU_ORTHOLOGUE AFUA_4G14700)"/>
    <property type="match status" value="1"/>
</dbReference>
<keyword evidence="1" id="KW-0378">Hydrolase</keyword>
<keyword evidence="2" id="KW-0732">Signal</keyword>
<evidence type="ECO:0000313" key="4">
    <source>
        <dbReference type="Proteomes" id="UP000774617"/>
    </source>
</evidence>
<protein>
    <submittedName>
        <fullName evidence="3">GDSL lipase/esterase</fullName>
    </submittedName>
</protein>
<dbReference type="InterPro" id="IPR036514">
    <property type="entry name" value="SGNH_hydro_sf"/>
</dbReference>
<reference evidence="3 4" key="1">
    <citation type="journal article" date="2021" name="Nat. Commun.">
        <title>Genetic determinants of endophytism in the Arabidopsis root mycobiome.</title>
        <authorList>
            <person name="Mesny F."/>
            <person name="Miyauchi S."/>
            <person name="Thiergart T."/>
            <person name="Pickel B."/>
            <person name="Atanasova L."/>
            <person name="Karlsson M."/>
            <person name="Huettel B."/>
            <person name="Barry K.W."/>
            <person name="Haridas S."/>
            <person name="Chen C."/>
            <person name="Bauer D."/>
            <person name="Andreopoulos W."/>
            <person name="Pangilinan J."/>
            <person name="LaButti K."/>
            <person name="Riley R."/>
            <person name="Lipzen A."/>
            <person name="Clum A."/>
            <person name="Drula E."/>
            <person name="Henrissat B."/>
            <person name="Kohler A."/>
            <person name="Grigoriev I.V."/>
            <person name="Martin F.M."/>
            <person name="Hacquard S."/>
        </authorList>
    </citation>
    <scope>NUCLEOTIDE SEQUENCE [LARGE SCALE GENOMIC DNA]</scope>
    <source>
        <strain evidence="3 4">MPI-SDFR-AT-0080</strain>
    </source>
</reference>
<dbReference type="SUPFAM" id="SSF52266">
    <property type="entry name" value="SGNH hydrolase"/>
    <property type="match status" value="1"/>
</dbReference>
<proteinExistence type="predicted"/>
<gene>
    <name evidence="3" type="ORF">B0J12DRAFT_571168</name>
</gene>
<dbReference type="Gene3D" id="3.40.50.1110">
    <property type="entry name" value="SGNH hydrolase"/>
    <property type="match status" value="1"/>
</dbReference>
<dbReference type="InterPro" id="IPR051058">
    <property type="entry name" value="GDSL_Est/Lipase"/>
</dbReference>
<feature type="signal peptide" evidence="2">
    <location>
        <begin position="1"/>
        <end position="19"/>
    </location>
</feature>
<dbReference type="EMBL" id="JAGTJR010000010">
    <property type="protein sequence ID" value="KAH7053127.1"/>
    <property type="molecule type" value="Genomic_DNA"/>
</dbReference>
<accession>A0ABQ8GDW2</accession>
<dbReference type="Pfam" id="PF00657">
    <property type="entry name" value="Lipase_GDSL"/>
    <property type="match status" value="1"/>
</dbReference>
<evidence type="ECO:0000313" key="3">
    <source>
        <dbReference type="EMBL" id="KAH7053127.1"/>
    </source>
</evidence>
<evidence type="ECO:0000256" key="1">
    <source>
        <dbReference type="ARBA" id="ARBA00022801"/>
    </source>
</evidence>
<organism evidence="3 4">
    <name type="scientific">Macrophomina phaseolina</name>
    <dbReference type="NCBI Taxonomy" id="35725"/>
    <lineage>
        <taxon>Eukaryota</taxon>
        <taxon>Fungi</taxon>
        <taxon>Dikarya</taxon>
        <taxon>Ascomycota</taxon>
        <taxon>Pezizomycotina</taxon>
        <taxon>Dothideomycetes</taxon>
        <taxon>Dothideomycetes incertae sedis</taxon>
        <taxon>Botryosphaeriales</taxon>
        <taxon>Botryosphaeriaceae</taxon>
        <taxon>Macrophomina</taxon>
    </lineage>
</organism>
<name>A0ABQ8GDW2_9PEZI</name>
<feature type="chain" id="PRO_5046851521" evidence="2">
    <location>
        <begin position="20"/>
        <end position="341"/>
    </location>
</feature>
<dbReference type="Proteomes" id="UP000774617">
    <property type="component" value="Unassembled WGS sequence"/>
</dbReference>